<dbReference type="InterPro" id="IPR031566">
    <property type="entry name" value="CitMHS_2"/>
</dbReference>
<feature type="transmembrane region" description="Helical" evidence="1">
    <location>
        <begin position="259"/>
        <end position="281"/>
    </location>
</feature>
<proteinExistence type="predicted"/>
<protein>
    <submittedName>
        <fullName evidence="3">Citrate transporter</fullName>
    </submittedName>
</protein>
<feature type="chain" id="PRO_5008015921" evidence="2">
    <location>
        <begin position="25"/>
        <end position="479"/>
    </location>
</feature>
<evidence type="ECO:0000256" key="1">
    <source>
        <dbReference type="SAM" id="Phobius"/>
    </source>
</evidence>
<evidence type="ECO:0000313" key="3">
    <source>
        <dbReference type="EMBL" id="CUN58267.1"/>
    </source>
</evidence>
<reference evidence="3 4" key="1">
    <citation type="submission" date="2015-09" db="EMBL/GenBank/DDBJ databases">
        <authorList>
            <consortium name="Pathogen Informatics"/>
        </authorList>
    </citation>
    <scope>NUCLEOTIDE SEQUENCE [LARGE SCALE GENOMIC DNA]</scope>
    <source>
        <strain evidence="3 4">2789STDY5608837</strain>
    </source>
</reference>
<feature type="transmembrane region" description="Helical" evidence="1">
    <location>
        <begin position="339"/>
        <end position="360"/>
    </location>
</feature>
<evidence type="ECO:0000313" key="4">
    <source>
        <dbReference type="Proteomes" id="UP000095409"/>
    </source>
</evidence>
<feature type="transmembrane region" description="Helical" evidence="1">
    <location>
        <begin position="34"/>
        <end position="55"/>
    </location>
</feature>
<dbReference type="Pfam" id="PF16980">
    <property type="entry name" value="CitMHS_2"/>
    <property type="match status" value="1"/>
</dbReference>
<evidence type="ECO:0000256" key="2">
    <source>
        <dbReference type="SAM" id="SignalP"/>
    </source>
</evidence>
<dbReference type="Proteomes" id="UP000095409">
    <property type="component" value="Unassembled WGS sequence"/>
</dbReference>
<name>A0A173Y4Z2_9FIRM</name>
<feature type="transmembrane region" description="Helical" evidence="1">
    <location>
        <begin position="203"/>
        <end position="225"/>
    </location>
</feature>
<feature type="transmembrane region" description="Helical" evidence="1">
    <location>
        <begin position="389"/>
        <end position="409"/>
    </location>
</feature>
<keyword evidence="1" id="KW-1133">Transmembrane helix</keyword>
<feature type="transmembrane region" description="Helical" evidence="1">
    <location>
        <begin position="416"/>
        <end position="435"/>
    </location>
</feature>
<keyword evidence="1" id="KW-0472">Membrane</keyword>
<accession>A0A173Y4Z2</accession>
<feature type="transmembrane region" description="Helical" evidence="1">
    <location>
        <begin position="133"/>
        <end position="158"/>
    </location>
</feature>
<gene>
    <name evidence="3" type="ORF">ERS852394_00511</name>
</gene>
<keyword evidence="1" id="KW-0812">Transmembrane</keyword>
<feature type="transmembrane region" description="Helical" evidence="1">
    <location>
        <begin position="170"/>
        <end position="188"/>
    </location>
</feature>
<organism evidence="3 4">
    <name type="scientific">Blautia obeum</name>
    <dbReference type="NCBI Taxonomy" id="40520"/>
    <lineage>
        <taxon>Bacteria</taxon>
        <taxon>Bacillati</taxon>
        <taxon>Bacillota</taxon>
        <taxon>Clostridia</taxon>
        <taxon>Lachnospirales</taxon>
        <taxon>Lachnospiraceae</taxon>
        <taxon>Blautia</taxon>
    </lineage>
</organism>
<feature type="signal peptide" evidence="2">
    <location>
        <begin position="1"/>
        <end position="24"/>
    </location>
</feature>
<feature type="transmembrane region" description="Helical" evidence="1">
    <location>
        <begin position="293"/>
        <end position="318"/>
    </location>
</feature>
<sequence>MKKTVTFFGMLLSMLLMCPTGVWAAGSGETTTQVPVWLCIPFAGLLLCIAVMPLIKAEWWEAHQPHVVLMWILLMVIPFAVVYGTGKATETVLECIVNDYLTFIVLLFGLFCVSGNITMEGDFAGSPRVNVCLLAFGTLLSSCIGTTGASMLMVRPVIKMNSWRKRKSHIMIFFIFMVSNMGGCLTPIGDPPLLMGFMRGVPFFWSLHLLPVLLFNMVIMLFVFYHVDKLAYRKDIAQGRKPDISKPGTEFHIEGLHNIIFLVMIVAAVILSGVLPGLSAFQNAAGEVMGIHIFGEVILTFPALIEIVMILMAAFLSFKTTDKSIRRRNHFTWGAIQEVAVLFIGIFITMQPALMLLKALGPHIGLSSPHEMFWATGALSSFLDNTPTYLVFLTTAGTLGFLNGVTTSLGTVPVKLLSAISCGAVFMGANTYIGNAPNFMVKSISDENGVNMPSFFGYIGWSLVFLVPVFILDMLVFFM</sequence>
<feature type="transmembrane region" description="Helical" evidence="1">
    <location>
        <begin position="455"/>
        <end position="478"/>
    </location>
</feature>
<keyword evidence="2" id="KW-0732">Signal</keyword>
<dbReference type="AlphaFoldDB" id="A0A173Y4Z2"/>
<dbReference type="EMBL" id="CYZD01000002">
    <property type="protein sequence ID" value="CUN58267.1"/>
    <property type="molecule type" value="Genomic_DNA"/>
</dbReference>
<feature type="transmembrane region" description="Helical" evidence="1">
    <location>
        <begin position="67"/>
        <end position="84"/>
    </location>
</feature>